<evidence type="ECO:0000256" key="3">
    <source>
        <dbReference type="RuleBase" id="RU361153"/>
    </source>
</evidence>
<keyword evidence="1 3" id="KW-0378">Hydrolase</keyword>
<dbReference type="Gene3D" id="3.20.20.80">
    <property type="entry name" value="Glycosidases"/>
    <property type="match status" value="1"/>
</dbReference>
<evidence type="ECO:0000313" key="6">
    <source>
        <dbReference type="EMBL" id="ACR12128.1"/>
    </source>
</evidence>
<dbReference type="OrthoDB" id="182870at2"/>
<name>C5BLG4_TERTT</name>
<evidence type="ECO:0000313" key="7">
    <source>
        <dbReference type="Proteomes" id="UP000009080"/>
    </source>
</evidence>
<sequence>MPFNLLKHAFILLFIALSLCLSQPGSAATHAAAKPGEWWNLPYPEPFDATSLSRQQSTIRVSGNRLVDNKGETITLRGVNISDPDKLVKNGHWEKAHFAAVKSFGANVIRVPVHPIAWRSRGGEHYLELLDQAVHWANELDMYLIIDWHSIGNLHTGLFQHPMYDTNLQETRVFWRTIAARYKGVPTIAVYELFNEPTKMGGQLGELSWTTWKAINEDLIDIIFAHDPSAIPLVAGFNWAYDLRSARENPIARKGIAYAAHPYPEKTRAPVAQKAADWEQTWGFIAKRAPLVATELGWMREGEPGAHVPVRDDGSYGPAIVKYLEKIGASWTVWCFDPDWPPQMIADWQYTPTEQGKFFRKEMLRMNK</sequence>
<dbReference type="EMBL" id="CP001614">
    <property type="protein sequence ID" value="ACR12128.1"/>
    <property type="molecule type" value="Genomic_DNA"/>
</dbReference>
<evidence type="ECO:0000256" key="1">
    <source>
        <dbReference type="ARBA" id="ARBA00022801"/>
    </source>
</evidence>
<dbReference type="eggNOG" id="COG2730">
    <property type="taxonomic scope" value="Bacteria"/>
</dbReference>
<protein>
    <submittedName>
        <fullName evidence="6">Glycoside hydrolase family 5 domain protein</fullName>
    </submittedName>
</protein>
<feature type="domain" description="Glycoside hydrolase family 5" evidence="5">
    <location>
        <begin position="67"/>
        <end position="338"/>
    </location>
</feature>
<dbReference type="PANTHER" id="PTHR34142">
    <property type="entry name" value="ENDO-BETA-1,4-GLUCANASE A"/>
    <property type="match status" value="1"/>
</dbReference>
<accession>C5BLG4</accession>
<dbReference type="RefSeq" id="WP_015818240.1">
    <property type="nucleotide sequence ID" value="NC_012997.1"/>
</dbReference>
<dbReference type="Proteomes" id="UP000009080">
    <property type="component" value="Chromosome"/>
</dbReference>
<feature type="chain" id="PRO_5002948945" evidence="4">
    <location>
        <begin position="28"/>
        <end position="368"/>
    </location>
</feature>
<dbReference type="InterPro" id="IPR001547">
    <property type="entry name" value="Glyco_hydro_5"/>
</dbReference>
<dbReference type="Pfam" id="PF00150">
    <property type="entry name" value="Cellulase"/>
    <property type="match status" value="1"/>
</dbReference>
<keyword evidence="7" id="KW-1185">Reference proteome</keyword>
<dbReference type="PANTHER" id="PTHR34142:SF1">
    <property type="entry name" value="GLYCOSIDE HYDROLASE FAMILY 5 DOMAIN-CONTAINING PROTEIN"/>
    <property type="match status" value="1"/>
</dbReference>
<reference evidence="6 7" key="1">
    <citation type="journal article" date="2009" name="PLoS ONE">
        <title>The complete genome of Teredinibacter turnerae T7901: an intracellular endosymbiont of marine wood-boring bivalves (shipworms).</title>
        <authorList>
            <person name="Yang J.C."/>
            <person name="Madupu R."/>
            <person name="Durkin A.S."/>
            <person name="Ekborg N.A."/>
            <person name="Pedamallu C.S."/>
            <person name="Hostetler J.B."/>
            <person name="Radune D."/>
            <person name="Toms B.S."/>
            <person name="Henrissat B."/>
            <person name="Coutinho P.M."/>
            <person name="Schwarz S."/>
            <person name="Field L."/>
            <person name="Trindade-Silva A.E."/>
            <person name="Soares C.A.G."/>
            <person name="Elshahawi S."/>
            <person name="Hanora A."/>
            <person name="Schmidt E.W."/>
            <person name="Haygood M.G."/>
            <person name="Posfai J."/>
            <person name="Benner J."/>
            <person name="Madinger C."/>
            <person name="Nove J."/>
            <person name="Anton B."/>
            <person name="Chaudhary K."/>
            <person name="Foster J."/>
            <person name="Holman A."/>
            <person name="Kumar S."/>
            <person name="Lessard P.A."/>
            <person name="Luyten Y.A."/>
            <person name="Slatko B."/>
            <person name="Wood N."/>
            <person name="Wu B."/>
            <person name="Teplitski M."/>
            <person name="Mougous J.D."/>
            <person name="Ward N."/>
            <person name="Eisen J.A."/>
            <person name="Badger J.H."/>
            <person name="Distel D.L."/>
        </authorList>
    </citation>
    <scope>NUCLEOTIDE SEQUENCE [LARGE SCALE GENOMIC DNA]</scope>
    <source>
        <strain evidence="7">ATCC 39867 / T7901</strain>
    </source>
</reference>
<evidence type="ECO:0000259" key="5">
    <source>
        <dbReference type="Pfam" id="PF00150"/>
    </source>
</evidence>
<dbReference type="SUPFAM" id="SSF51445">
    <property type="entry name" value="(Trans)glycosidases"/>
    <property type="match status" value="1"/>
</dbReference>
<gene>
    <name evidence="6" type="ordered locus">TERTU_0183</name>
</gene>
<keyword evidence="4" id="KW-0732">Signal</keyword>
<comment type="similarity">
    <text evidence="3">Belongs to the glycosyl hydrolase 5 (cellulase A) family.</text>
</comment>
<dbReference type="AlphaFoldDB" id="C5BLG4"/>
<dbReference type="CAZy" id="GH5">
    <property type="family name" value="Glycoside Hydrolase Family 5"/>
</dbReference>
<dbReference type="GO" id="GO:0000272">
    <property type="term" value="P:polysaccharide catabolic process"/>
    <property type="evidence" value="ECO:0007669"/>
    <property type="project" value="InterPro"/>
</dbReference>
<evidence type="ECO:0000256" key="2">
    <source>
        <dbReference type="ARBA" id="ARBA00023295"/>
    </source>
</evidence>
<dbReference type="InterPro" id="IPR017853">
    <property type="entry name" value="GH"/>
</dbReference>
<feature type="signal peptide" evidence="4">
    <location>
        <begin position="1"/>
        <end position="27"/>
    </location>
</feature>
<dbReference type="HOGENOM" id="CLU_012932_3_0_6"/>
<keyword evidence="2 3" id="KW-0326">Glycosidase</keyword>
<dbReference type="KEGG" id="ttu:TERTU_0183"/>
<dbReference type="STRING" id="377629.TERTU_0183"/>
<evidence type="ECO:0000256" key="4">
    <source>
        <dbReference type="SAM" id="SignalP"/>
    </source>
</evidence>
<organism evidence="6 7">
    <name type="scientific">Teredinibacter turnerae (strain ATCC 39867 / T7901)</name>
    <dbReference type="NCBI Taxonomy" id="377629"/>
    <lineage>
        <taxon>Bacteria</taxon>
        <taxon>Pseudomonadati</taxon>
        <taxon>Pseudomonadota</taxon>
        <taxon>Gammaproteobacteria</taxon>
        <taxon>Cellvibrionales</taxon>
        <taxon>Cellvibrionaceae</taxon>
        <taxon>Teredinibacter</taxon>
    </lineage>
</organism>
<proteinExistence type="inferred from homology"/>
<dbReference type="GO" id="GO:0004553">
    <property type="term" value="F:hydrolase activity, hydrolyzing O-glycosyl compounds"/>
    <property type="evidence" value="ECO:0007669"/>
    <property type="project" value="InterPro"/>
</dbReference>